<dbReference type="Gene3D" id="3.30.40.10">
    <property type="entry name" value="Zinc/RING finger domain, C3HC4 (zinc finger)"/>
    <property type="match status" value="1"/>
</dbReference>
<proteinExistence type="predicted"/>
<dbReference type="PANTHER" id="PTHR25462:SF296">
    <property type="entry name" value="MEIOTIC P26, ISOFORM F"/>
    <property type="match status" value="1"/>
</dbReference>
<dbReference type="GO" id="GO:0008270">
    <property type="term" value="F:zinc ion binding"/>
    <property type="evidence" value="ECO:0007669"/>
    <property type="project" value="UniProtKB-KW"/>
</dbReference>
<dbReference type="SMART" id="SM00184">
    <property type="entry name" value="RING"/>
    <property type="match status" value="1"/>
</dbReference>
<dbReference type="InterPro" id="IPR001841">
    <property type="entry name" value="Znf_RING"/>
</dbReference>
<evidence type="ECO:0000256" key="4">
    <source>
        <dbReference type="PROSITE-ProRule" id="PRU00175"/>
    </source>
</evidence>
<reference evidence="6" key="1">
    <citation type="submission" date="2018-10" db="EMBL/GenBank/DDBJ databases">
        <title>Hidden diversity of soil giant viruses.</title>
        <authorList>
            <person name="Schulz F."/>
            <person name="Alteio L."/>
            <person name="Goudeau D."/>
            <person name="Ryan E.M."/>
            <person name="Malmstrom R.R."/>
            <person name="Blanchard J."/>
            <person name="Woyke T."/>
        </authorList>
    </citation>
    <scope>NUCLEOTIDE SEQUENCE</scope>
    <source>
        <strain evidence="6">BAV1</strain>
    </source>
</reference>
<gene>
    <name evidence="6" type="ORF">Barrevirus6_4</name>
</gene>
<keyword evidence="2 4" id="KW-0863">Zinc-finger</keyword>
<dbReference type="InterPro" id="IPR013083">
    <property type="entry name" value="Znf_RING/FYVE/PHD"/>
</dbReference>
<dbReference type="PANTHER" id="PTHR25462">
    <property type="entry name" value="BONUS, ISOFORM C-RELATED"/>
    <property type="match status" value="1"/>
</dbReference>
<dbReference type="SUPFAM" id="SSF57850">
    <property type="entry name" value="RING/U-box"/>
    <property type="match status" value="1"/>
</dbReference>
<accession>A0A3G4ZQ00</accession>
<dbReference type="PROSITE" id="PS50089">
    <property type="entry name" value="ZF_RING_2"/>
    <property type="match status" value="1"/>
</dbReference>
<organism evidence="6">
    <name type="scientific">Barrevirus sp</name>
    <dbReference type="NCBI Taxonomy" id="2487763"/>
    <lineage>
        <taxon>Viruses</taxon>
        <taxon>Varidnaviria</taxon>
        <taxon>Bamfordvirae</taxon>
        <taxon>Nucleocytoviricota</taxon>
        <taxon>Megaviricetes</taxon>
        <taxon>Imitervirales</taxon>
        <taxon>Mimiviridae</taxon>
        <taxon>Klosneuvirinae</taxon>
    </lineage>
</organism>
<dbReference type="EMBL" id="MK072003">
    <property type="protein sequence ID" value="AYV76966.1"/>
    <property type="molecule type" value="Genomic_DNA"/>
</dbReference>
<evidence type="ECO:0000256" key="2">
    <source>
        <dbReference type="ARBA" id="ARBA00022771"/>
    </source>
</evidence>
<keyword evidence="1" id="KW-0479">Metal-binding</keyword>
<dbReference type="InterPro" id="IPR027370">
    <property type="entry name" value="Znf-RING_euk"/>
</dbReference>
<name>A0A3G4ZQ00_9VIRU</name>
<dbReference type="PROSITE" id="PS00518">
    <property type="entry name" value="ZF_RING_1"/>
    <property type="match status" value="1"/>
</dbReference>
<evidence type="ECO:0000256" key="1">
    <source>
        <dbReference type="ARBA" id="ARBA00022723"/>
    </source>
</evidence>
<feature type="domain" description="RING-type" evidence="5">
    <location>
        <begin position="90"/>
        <end position="129"/>
    </location>
</feature>
<dbReference type="InterPro" id="IPR047153">
    <property type="entry name" value="TRIM45/56/19-like"/>
</dbReference>
<evidence type="ECO:0000259" key="5">
    <source>
        <dbReference type="PROSITE" id="PS50089"/>
    </source>
</evidence>
<evidence type="ECO:0000313" key="6">
    <source>
        <dbReference type="EMBL" id="AYV76966.1"/>
    </source>
</evidence>
<protein>
    <recommendedName>
        <fullName evidence="5">RING-type domain-containing protein</fullName>
    </recommendedName>
</protein>
<sequence length="186" mass="21569">MNKYSFTPAHYMKQKLEKEQGANKVPSLLLEKIGIELVKREIVKPCRSDIKSILKDFKLVKYYDLIPSILKQLNKDKGKELVKVIAEMECPICLEEVKEAIKLICNHLFCEGCIEKLKNDDEIKCPLCRNIQDVINDYELSESDMKIIVDEFVRSGDEYKVGQNYCMSFDNIIADICKKKGIKLRQ</sequence>
<evidence type="ECO:0000256" key="3">
    <source>
        <dbReference type="ARBA" id="ARBA00022833"/>
    </source>
</evidence>
<dbReference type="Pfam" id="PF13445">
    <property type="entry name" value="zf-RING_UBOX"/>
    <property type="match status" value="1"/>
</dbReference>
<keyword evidence="3" id="KW-0862">Zinc</keyword>
<dbReference type="InterPro" id="IPR017907">
    <property type="entry name" value="Znf_RING_CS"/>
</dbReference>